<comment type="similarity">
    <text evidence="2">Belongs to the amino acid-polyamine-organocation (APC) superfamily. Spore germination protein (SGP) (TC 2.A.3.9) family.</text>
</comment>
<evidence type="ECO:0000256" key="1">
    <source>
        <dbReference type="ARBA" id="ARBA00004141"/>
    </source>
</evidence>
<name>A0A1R1DWP5_9BACL</name>
<evidence type="ECO:0000313" key="10">
    <source>
        <dbReference type="Proteomes" id="UP000187172"/>
    </source>
</evidence>
<sequence>MVTHVSLLHPGETLRQFNRKLFGGWIGRIITLPYFVAWLLLSGNVLRSFADFIHLTILDRTPSWVLMVMMLNLAIYLTGISGITGIGRFCEMAGPVTIIMMILSFLLNATNTKLLQILPVFGDSSWQQIFRASLPPASFFGESFMLLVLLSFISSNKKVFDKALSSVAFTAIMVLLATVMVLLVFGPYVGKELRFSY</sequence>
<feature type="transmembrane region" description="Helical" evidence="8">
    <location>
        <begin position="92"/>
        <end position="109"/>
    </location>
</feature>
<evidence type="ECO:0000313" key="9">
    <source>
        <dbReference type="EMBL" id="OMF44000.1"/>
    </source>
</evidence>
<evidence type="ECO:0000256" key="4">
    <source>
        <dbReference type="ARBA" id="ARBA00022544"/>
    </source>
</evidence>
<accession>A0A1R1DWP5</accession>
<keyword evidence="6 8" id="KW-1133">Transmembrane helix</keyword>
<keyword evidence="3" id="KW-0813">Transport</keyword>
<evidence type="ECO:0000256" key="5">
    <source>
        <dbReference type="ARBA" id="ARBA00022692"/>
    </source>
</evidence>
<comment type="caution">
    <text evidence="9">The sequence shown here is derived from an EMBL/GenBank/DDBJ whole genome shotgun (WGS) entry which is preliminary data.</text>
</comment>
<dbReference type="InterPro" id="IPR004761">
    <property type="entry name" value="Spore_GerAB"/>
</dbReference>
<dbReference type="RefSeq" id="WP_076177036.1">
    <property type="nucleotide sequence ID" value="NZ_MRTP01000028.1"/>
</dbReference>
<keyword evidence="4" id="KW-0309">Germination</keyword>
<gene>
    <name evidence="9" type="ORF">BK138_35150</name>
</gene>
<organism evidence="9 10">
    <name type="scientific">Paenibacillus rhizosphaerae</name>
    <dbReference type="NCBI Taxonomy" id="297318"/>
    <lineage>
        <taxon>Bacteria</taxon>
        <taxon>Bacillati</taxon>
        <taxon>Bacillota</taxon>
        <taxon>Bacilli</taxon>
        <taxon>Bacillales</taxon>
        <taxon>Paenibacillaceae</taxon>
        <taxon>Paenibacillus</taxon>
    </lineage>
</organism>
<reference evidence="9 10" key="1">
    <citation type="submission" date="2016-11" db="EMBL/GenBank/DDBJ databases">
        <title>Paenibacillus species isolates.</title>
        <authorList>
            <person name="Beno S.M."/>
        </authorList>
    </citation>
    <scope>NUCLEOTIDE SEQUENCE [LARGE SCALE GENOMIC DNA]</scope>
    <source>
        <strain evidence="9 10">FSL R5-0378</strain>
    </source>
</reference>
<feature type="transmembrane region" description="Helical" evidence="8">
    <location>
        <begin position="129"/>
        <end position="152"/>
    </location>
</feature>
<evidence type="ECO:0000256" key="8">
    <source>
        <dbReference type="SAM" id="Phobius"/>
    </source>
</evidence>
<protein>
    <submittedName>
        <fullName evidence="9">Uncharacterized protein</fullName>
    </submittedName>
</protein>
<dbReference type="AlphaFoldDB" id="A0A1R1DWP5"/>
<feature type="transmembrane region" description="Helical" evidence="8">
    <location>
        <begin position="21"/>
        <end position="41"/>
    </location>
</feature>
<feature type="transmembrane region" description="Helical" evidence="8">
    <location>
        <begin position="164"/>
        <end position="189"/>
    </location>
</feature>
<dbReference type="PANTHER" id="PTHR34975">
    <property type="entry name" value="SPORE GERMINATION PROTEIN A2"/>
    <property type="match status" value="1"/>
</dbReference>
<dbReference type="PANTHER" id="PTHR34975:SF2">
    <property type="entry name" value="SPORE GERMINATION PROTEIN A2"/>
    <property type="match status" value="1"/>
</dbReference>
<dbReference type="GO" id="GO:0016020">
    <property type="term" value="C:membrane"/>
    <property type="evidence" value="ECO:0007669"/>
    <property type="project" value="UniProtKB-SubCell"/>
</dbReference>
<evidence type="ECO:0000256" key="6">
    <source>
        <dbReference type="ARBA" id="ARBA00022989"/>
    </source>
</evidence>
<keyword evidence="10" id="KW-1185">Reference proteome</keyword>
<evidence type="ECO:0000256" key="2">
    <source>
        <dbReference type="ARBA" id="ARBA00007998"/>
    </source>
</evidence>
<keyword evidence="5 8" id="KW-0812">Transmembrane</keyword>
<dbReference type="Pfam" id="PF03845">
    <property type="entry name" value="Spore_permease"/>
    <property type="match status" value="1"/>
</dbReference>
<feature type="transmembrane region" description="Helical" evidence="8">
    <location>
        <begin position="61"/>
        <end position="80"/>
    </location>
</feature>
<dbReference type="EMBL" id="MRTP01000028">
    <property type="protein sequence ID" value="OMF44000.1"/>
    <property type="molecule type" value="Genomic_DNA"/>
</dbReference>
<comment type="subcellular location">
    <subcellularLocation>
        <location evidence="1">Membrane</location>
        <topology evidence="1">Multi-pass membrane protein</topology>
    </subcellularLocation>
</comment>
<proteinExistence type="inferred from homology"/>
<evidence type="ECO:0000256" key="3">
    <source>
        <dbReference type="ARBA" id="ARBA00022448"/>
    </source>
</evidence>
<keyword evidence="7 8" id="KW-0472">Membrane</keyword>
<evidence type="ECO:0000256" key="7">
    <source>
        <dbReference type="ARBA" id="ARBA00023136"/>
    </source>
</evidence>
<dbReference type="GO" id="GO:0009847">
    <property type="term" value="P:spore germination"/>
    <property type="evidence" value="ECO:0007669"/>
    <property type="project" value="InterPro"/>
</dbReference>
<dbReference type="Proteomes" id="UP000187172">
    <property type="component" value="Unassembled WGS sequence"/>
</dbReference>
<dbReference type="STRING" id="297318.BK138_35150"/>